<dbReference type="InterPro" id="IPR029488">
    <property type="entry name" value="Hmw/CFAP97"/>
</dbReference>
<feature type="region of interest" description="Disordered" evidence="2">
    <location>
        <begin position="174"/>
        <end position="199"/>
    </location>
</feature>
<sequence length="377" mass="42560">MWGSVWTPQLGTEEIVPMPTCSPTSTAPAVWQTVLCFRWTTSAATPTTNPVQNGHGNSRSSYPSFPYPFQSCRVRAPPPSRSTSWLSRPGARWETLARRAFPACREARAARARPPRAGRCLRAGPRRRSPEASQMKSARGSGWNACNRICEEKEKQRIAQAHKQAVDEIYARPRRQGTSLPMDPPREYSHVSGPSQAKKVNVVRKSDVDFENRALVQKLLQIDVRPNQLAQAASARLSEHATPRSLSTVAKRRENERIEQANAKMLERINGMRTATERRRRHEEQREMERQVLSARVSENANRVRMWHLPRPVPRPTKTSTFFDEPAMTSTSLFSRTSLPLQERSSTAPLPLEDSAWSPLGSTFQHRAWDADALALP</sequence>
<reference evidence="3" key="1">
    <citation type="submission" date="2023-10" db="EMBL/GenBank/DDBJ databases">
        <authorList>
            <person name="Chen Y."/>
            <person name="Shah S."/>
            <person name="Dougan E. K."/>
            <person name="Thang M."/>
            <person name="Chan C."/>
        </authorList>
    </citation>
    <scope>NUCLEOTIDE SEQUENCE [LARGE SCALE GENOMIC DNA]</scope>
</reference>
<evidence type="ECO:0000256" key="1">
    <source>
        <dbReference type="ARBA" id="ARBA00008315"/>
    </source>
</evidence>
<comment type="caution">
    <text evidence="3">The sequence shown here is derived from an EMBL/GenBank/DDBJ whole genome shotgun (WGS) entry which is preliminary data.</text>
</comment>
<evidence type="ECO:0000313" key="4">
    <source>
        <dbReference type="Proteomes" id="UP001189429"/>
    </source>
</evidence>
<proteinExistence type="inferred from homology"/>
<accession>A0ABN9T3G6</accession>
<feature type="region of interest" description="Disordered" evidence="2">
    <location>
        <begin position="115"/>
        <end position="139"/>
    </location>
</feature>
<evidence type="ECO:0000313" key="3">
    <source>
        <dbReference type="EMBL" id="CAK0839328.1"/>
    </source>
</evidence>
<keyword evidence="4" id="KW-1185">Reference proteome</keyword>
<dbReference type="Proteomes" id="UP001189429">
    <property type="component" value="Unassembled WGS sequence"/>
</dbReference>
<protein>
    <submittedName>
        <fullName evidence="3">Uncharacterized protein</fullName>
    </submittedName>
</protein>
<organism evidence="3 4">
    <name type="scientific">Prorocentrum cordatum</name>
    <dbReference type="NCBI Taxonomy" id="2364126"/>
    <lineage>
        <taxon>Eukaryota</taxon>
        <taxon>Sar</taxon>
        <taxon>Alveolata</taxon>
        <taxon>Dinophyceae</taxon>
        <taxon>Prorocentrales</taxon>
        <taxon>Prorocentraceae</taxon>
        <taxon>Prorocentrum</taxon>
    </lineage>
</organism>
<dbReference type="Pfam" id="PF13879">
    <property type="entry name" value="Hmw_CFAP97"/>
    <property type="match status" value="1"/>
</dbReference>
<comment type="similarity">
    <text evidence="1">Belongs to the CFAP97 family.</text>
</comment>
<name>A0ABN9T3G6_9DINO</name>
<evidence type="ECO:0000256" key="2">
    <source>
        <dbReference type="SAM" id="MobiDB-lite"/>
    </source>
</evidence>
<gene>
    <name evidence="3" type="ORF">PCOR1329_LOCUS35021</name>
</gene>
<dbReference type="EMBL" id="CAUYUJ010014283">
    <property type="protein sequence ID" value="CAK0839328.1"/>
    <property type="molecule type" value="Genomic_DNA"/>
</dbReference>